<proteinExistence type="predicted"/>
<dbReference type="RefSeq" id="WP_266337090.1">
    <property type="nucleotide sequence ID" value="NZ_JAPKNK010000001.1"/>
</dbReference>
<sequence>MAGDDIVMIHGQRLALHGVDLPSADAVCTTSGGRKWPCGRHVREELARAAALDEVVCRPAERETAICRIGGIDIGALLVKEGLARASGDYQALEDRARAAKVGIWE</sequence>
<keyword evidence="2" id="KW-1185">Reference proteome</keyword>
<dbReference type="Gene3D" id="2.40.50.90">
    <property type="match status" value="1"/>
</dbReference>
<reference evidence="1" key="1">
    <citation type="submission" date="2022-11" db="EMBL/GenBank/DDBJ databases">
        <title>Biodiversity and phylogenetic relationships of bacteria.</title>
        <authorList>
            <person name="Machado R.A.R."/>
            <person name="Bhat A."/>
            <person name="Loulou A."/>
            <person name="Kallel S."/>
        </authorList>
    </citation>
    <scope>NUCLEOTIDE SEQUENCE</scope>
    <source>
        <strain evidence="1">K-TC2</strain>
    </source>
</reference>
<dbReference type="Proteomes" id="UP001144805">
    <property type="component" value="Unassembled WGS sequence"/>
</dbReference>
<dbReference type="EMBL" id="JAPKNK010000001">
    <property type="protein sequence ID" value="MCX5568132.1"/>
    <property type="molecule type" value="Genomic_DNA"/>
</dbReference>
<gene>
    <name evidence="1" type="ORF">OSH07_02880</name>
</gene>
<evidence type="ECO:0008006" key="3">
    <source>
        <dbReference type="Google" id="ProtNLM"/>
    </source>
</evidence>
<dbReference type="InterPro" id="IPR035437">
    <property type="entry name" value="SNase_OB-fold_sf"/>
</dbReference>
<comment type="caution">
    <text evidence="1">The sequence shown here is derived from an EMBL/GenBank/DDBJ whole genome shotgun (WGS) entry which is preliminary data.</text>
</comment>
<evidence type="ECO:0000313" key="2">
    <source>
        <dbReference type="Proteomes" id="UP001144805"/>
    </source>
</evidence>
<organism evidence="1 2">
    <name type="scientific">Kaistia nematophila</name>
    <dbReference type="NCBI Taxonomy" id="2994654"/>
    <lineage>
        <taxon>Bacteria</taxon>
        <taxon>Pseudomonadati</taxon>
        <taxon>Pseudomonadota</taxon>
        <taxon>Alphaproteobacteria</taxon>
        <taxon>Hyphomicrobiales</taxon>
        <taxon>Kaistiaceae</taxon>
        <taxon>Kaistia</taxon>
    </lineage>
</organism>
<name>A0A9X3E080_9HYPH</name>
<dbReference type="SUPFAM" id="SSF50199">
    <property type="entry name" value="Staphylococcal nuclease"/>
    <property type="match status" value="1"/>
</dbReference>
<dbReference type="AlphaFoldDB" id="A0A9X3E080"/>
<accession>A0A9X3E080</accession>
<evidence type="ECO:0000313" key="1">
    <source>
        <dbReference type="EMBL" id="MCX5568132.1"/>
    </source>
</evidence>
<protein>
    <recommendedName>
        <fullName evidence="3">TNase-like domain-containing protein</fullName>
    </recommendedName>
</protein>